<comment type="caution">
    <text evidence="1">The sequence shown here is derived from an EMBL/GenBank/DDBJ whole genome shotgun (WGS) entry which is preliminary data.</text>
</comment>
<sequence>MARASYDPKIGSYAFASKLATQPILDLSNVKASSEILSVESIAGVGVDQDKNALLSGVGKGSVGVEILKGLLPSGAHIVVTISRYSRATSTTHASFSVSAAEAPPLLWFLSIRIKTRRKGACRLHLCHPRLGRRPYSPFATFSLRYILPSLHSPFATFSLRYK</sequence>
<name>A0A2R6P0R6_9APHY</name>
<dbReference type="EMBL" id="MLYV02000578">
    <property type="protein sequence ID" value="PSR82694.1"/>
    <property type="molecule type" value="Genomic_DNA"/>
</dbReference>
<dbReference type="AlphaFoldDB" id="A0A2R6P0R6"/>
<organism evidence="1 2">
    <name type="scientific">Hermanssonia centrifuga</name>
    <dbReference type="NCBI Taxonomy" id="98765"/>
    <lineage>
        <taxon>Eukaryota</taxon>
        <taxon>Fungi</taxon>
        <taxon>Dikarya</taxon>
        <taxon>Basidiomycota</taxon>
        <taxon>Agaricomycotina</taxon>
        <taxon>Agaricomycetes</taxon>
        <taxon>Polyporales</taxon>
        <taxon>Meruliaceae</taxon>
        <taxon>Hermanssonia</taxon>
    </lineage>
</organism>
<gene>
    <name evidence="1" type="ORF">PHLCEN_2v5981</name>
</gene>
<evidence type="ECO:0000313" key="2">
    <source>
        <dbReference type="Proteomes" id="UP000186601"/>
    </source>
</evidence>
<dbReference type="Gene3D" id="3.40.50.720">
    <property type="entry name" value="NAD(P)-binding Rossmann-like Domain"/>
    <property type="match status" value="1"/>
</dbReference>
<dbReference type="Proteomes" id="UP000186601">
    <property type="component" value="Unassembled WGS sequence"/>
</dbReference>
<dbReference type="STRING" id="98765.A0A2R6P0R6"/>
<accession>A0A2R6P0R6</accession>
<protein>
    <submittedName>
        <fullName evidence="1">Uncharacterized protein</fullName>
    </submittedName>
</protein>
<keyword evidence="2" id="KW-1185">Reference proteome</keyword>
<reference evidence="1 2" key="1">
    <citation type="submission" date="2018-02" db="EMBL/GenBank/DDBJ databases">
        <title>Genome sequence of the basidiomycete white-rot fungus Phlebia centrifuga.</title>
        <authorList>
            <person name="Granchi Z."/>
            <person name="Peng M."/>
            <person name="de Vries R.P."/>
            <person name="Hilden K."/>
            <person name="Makela M.R."/>
            <person name="Grigoriev I."/>
            <person name="Riley R."/>
        </authorList>
    </citation>
    <scope>NUCLEOTIDE SEQUENCE [LARGE SCALE GENOMIC DNA]</scope>
    <source>
        <strain evidence="1 2">FBCC195</strain>
    </source>
</reference>
<proteinExistence type="predicted"/>
<evidence type="ECO:0000313" key="1">
    <source>
        <dbReference type="EMBL" id="PSR82694.1"/>
    </source>
</evidence>